<dbReference type="Proteomes" id="UP000334340">
    <property type="component" value="Unassembled WGS sequence"/>
</dbReference>
<feature type="region of interest" description="Disordered" evidence="1">
    <location>
        <begin position="1"/>
        <end position="24"/>
    </location>
</feature>
<evidence type="ECO:0000313" key="3">
    <source>
        <dbReference type="Proteomes" id="UP000334340"/>
    </source>
</evidence>
<name>A0A564ZJA7_9BACT</name>
<evidence type="ECO:0000313" key="2">
    <source>
        <dbReference type="EMBL" id="VUZ85384.1"/>
    </source>
</evidence>
<sequence>MQNLRTAIVRNENHQGHAGTQPPLATQRRIVAELETERKLAEANRELIVRMEKKMWAKLAEMWGEEGTREDTPSERTKLADSSPSR</sequence>
<feature type="compositionally biased region" description="Basic and acidic residues" evidence="1">
    <location>
        <begin position="66"/>
        <end position="79"/>
    </location>
</feature>
<proteinExistence type="predicted"/>
<organism evidence="2 3">
    <name type="scientific">Candidatus Methylomirabilis lanthanidiphila</name>
    <dbReference type="NCBI Taxonomy" id="2211376"/>
    <lineage>
        <taxon>Bacteria</taxon>
        <taxon>Candidatus Methylomirabilota</taxon>
        <taxon>Candidatus Methylomirabilia</taxon>
        <taxon>Candidatus Methylomirabilales</taxon>
        <taxon>Candidatus Methylomirabilaceae</taxon>
        <taxon>Candidatus Methylomirabilis</taxon>
    </lineage>
</organism>
<dbReference type="AlphaFoldDB" id="A0A564ZJA7"/>
<accession>A0A564ZJA7</accession>
<protein>
    <submittedName>
        <fullName evidence="2">Uncharacterized protein</fullName>
    </submittedName>
</protein>
<reference evidence="2 3" key="1">
    <citation type="submission" date="2019-07" db="EMBL/GenBank/DDBJ databases">
        <authorList>
            <person name="Cremers G."/>
        </authorList>
    </citation>
    <scope>NUCLEOTIDE SEQUENCE [LARGE SCALE GENOMIC DNA]</scope>
</reference>
<gene>
    <name evidence="2" type="ORF">MELA_01768</name>
</gene>
<keyword evidence="3" id="KW-1185">Reference proteome</keyword>
<dbReference type="EMBL" id="CABIKM010000026">
    <property type="protein sequence ID" value="VUZ85384.1"/>
    <property type="molecule type" value="Genomic_DNA"/>
</dbReference>
<feature type="region of interest" description="Disordered" evidence="1">
    <location>
        <begin position="63"/>
        <end position="86"/>
    </location>
</feature>
<evidence type="ECO:0000256" key="1">
    <source>
        <dbReference type="SAM" id="MobiDB-lite"/>
    </source>
</evidence>